<dbReference type="PANTHER" id="PTHR21174">
    <property type="match status" value="1"/>
</dbReference>
<evidence type="ECO:0000313" key="1">
    <source>
        <dbReference type="EMBL" id="XCN73216.1"/>
    </source>
</evidence>
<dbReference type="SUPFAM" id="SSF109604">
    <property type="entry name" value="HD-domain/PDEase-like"/>
    <property type="match status" value="1"/>
</dbReference>
<dbReference type="PIRSF" id="PIRSF035170">
    <property type="entry name" value="HD_phosphohydro"/>
    <property type="match status" value="1"/>
</dbReference>
<protein>
    <submittedName>
        <fullName evidence="1">N-methyl-D-aspartate receptor NMDAR2C subunit</fullName>
    </submittedName>
</protein>
<accession>A0AAU8LWH3</accession>
<dbReference type="AlphaFoldDB" id="A0AAU8LWH3"/>
<gene>
    <name evidence="1" type="ORF">Q3M24_00175</name>
</gene>
<organism evidence="1">
    <name type="scientific">Candidatus Electrothrix aestuarii</name>
    <dbReference type="NCBI Taxonomy" id="3062594"/>
    <lineage>
        <taxon>Bacteria</taxon>
        <taxon>Pseudomonadati</taxon>
        <taxon>Thermodesulfobacteriota</taxon>
        <taxon>Desulfobulbia</taxon>
        <taxon>Desulfobulbales</taxon>
        <taxon>Desulfobulbaceae</taxon>
        <taxon>Candidatus Electrothrix</taxon>
    </lineage>
</organism>
<dbReference type="EMBL" id="CP159373">
    <property type="protein sequence ID" value="XCN73216.1"/>
    <property type="molecule type" value="Genomic_DNA"/>
</dbReference>
<reference evidence="1" key="2">
    <citation type="submission" date="2024-06" db="EMBL/GenBank/DDBJ databases">
        <authorList>
            <person name="Plum-Jensen L.E."/>
            <person name="Schramm A."/>
            <person name="Marshall I.P.G."/>
        </authorList>
    </citation>
    <scope>NUCLEOTIDE SEQUENCE</scope>
    <source>
        <strain evidence="1">Rat1</strain>
    </source>
</reference>
<name>A0AAU8LWH3_9BACT</name>
<dbReference type="InterPro" id="IPR009218">
    <property type="entry name" value="HD_phosphohydro"/>
</dbReference>
<reference evidence="1" key="1">
    <citation type="journal article" date="2024" name="Syst. Appl. Microbiol.">
        <title>First single-strain enrichments of Electrothrix cable bacteria, description of E. aestuarii sp. nov. and E. rattekaaiensis sp. nov., and proposal of a cable bacteria taxonomy following the rules of the SeqCode.</title>
        <authorList>
            <person name="Plum-Jensen L.E."/>
            <person name="Schramm A."/>
            <person name="Marshall I.P.G."/>
        </authorList>
    </citation>
    <scope>NUCLEOTIDE SEQUENCE</scope>
    <source>
        <strain evidence="1">Rat1</strain>
    </source>
</reference>
<dbReference type="Gene3D" id="1.10.3210.10">
    <property type="entry name" value="Hypothetical protein af1432"/>
    <property type="match status" value="1"/>
</dbReference>
<sequence length="204" mass="23896">MFRAENLARSLAELGARPSLSIFTELKDAYAHPARYYHTVRHIADCLTLFQDVRHLATRPAEVEIALWFHDAVYDTRRQDNEEQSAEWAIRFLEEVSVAYDVSNRIARLILATKDHVAHDADAALITDIDLCILGAPALVFDQYDSNIRREYHWVPEEPFRQGRRQVLEGFLKRPAIYHTKYFQAHYEQQARINLQRKVQEFNV</sequence>
<dbReference type="KEGG" id="eaj:Q3M24_00175"/>
<proteinExistence type="predicted"/>
<keyword evidence="1" id="KW-0675">Receptor</keyword>
<dbReference type="PANTHER" id="PTHR21174:SF0">
    <property type="entry name" value="HD PHOSPHOHYDROLASE FAMILY PROTEIN-RELATED"/>
    <property type="match status" value="1"/>
</dbReference>